<organism evidence="3 4">
    <name type="scientific">Mycolicibacter algericus</name>
    <name type="common">Mycobacterium algericum</name>
    <dbReference type="NCBI Taxonomy" id="1288388"/>
    <lineage>
        <taxon>Bacteria</taxon>
        <taxon>Bacillati</taxon>
        <taxon>Actinomycetota</taxon>
        <taxon>Actinomycetes</taxon>
        <taxon>Mycobacteriales</taxon>
        <taxon>Mycobacteriaceae</taxon>
        <taxon>Mycolicibacter</taxon>
    </lineage>
</organism>
<reference evidence="3 4" key="1">
    <citation type="journal article" date="2019" name="Emerg. Microbes Infect.">
        <title>Comprehensive subspecies identification of 175 nontuberculous mycobacteria species based on 7547 genomic profiles.</title>
        <authorList>
            <person name="Matsumoto Y."/>
            <person name="Kinjo T."/>
            <person name="Motooka D."/>
            <person name="Nabeya D."/>
            <person name="Jung N."/>
            <person name="Uechi K."/>
            <person name="Horii T."/>
            <person name="Iida T."/>
            <person name="Fujita J."/>
            <person name="Nakamura S."/>
        </authorList>
    </citation>
    <scope>NUCLEOTIDE SEQUENCE [LARGE SCALE GENOMIC DNA]</scope>
    <source>
        <strain evidence="3 4">JCM 30723</strain>
    </source>
</reference>
<evidence type="ECO:0000313" key="4">
    <source>
        <dbReference type="Proteomes" id="UP000465305"/>
    </source>
</evidence>
<evidence type="ECO:0000259" key="2">
    <source>
        <dbReference type="Pfam" id="PF22691"/>
    </source>
</evidence>
<evidence type="ECO:0000259" key="1">
    <source>
        <dbReference type="Pfam" id="PF00108"/>
    </source>
</evidence>
<dbReference type="InterPro" id="IPR002155">
    <property type="entry name" value="Thiolase"/>
</dbReference>
<name>A0A7I9YD11_MYCAL</name>
<protein>
    <submittedName>
        <fullName evidence="3">Acetyl-CoA acetyltransferase</fullName>
    </submittedName>
</protein>
<dbReference type="Gene3D" id="3.40.47.10">
    <property type="match status" value="1"/>
</dbReference>
<dbReference type="InterPro" id="IPR016039">
    <property type="entry name" value="Thiolase-like"/>
</dbReference>
<dbReference type="Pfam" id="PF00108">
    <property type="entry name" value="Thiolase_N"/>
    <property type="match status" value="1"/>
</dbReference>
<sequence length="388" mass="40962">MRRVAIVGAGMTPFREHFALGIKDLLPMAFAECAASVDKGLAKTDVQAAWFGALGTTDGFPSGILADTLGLPDLPVTRVENSCATGNDAVRNALFGVASGAVDVALVIGADKLRETATKDMLWAWEETARDMAWDYPLGLVAPAGFALHVRRYLHESPATREHLAMVAVKNHRHGTSNPRARLRFEITMQQALEAPMVASPFGVYDCAPQSDGAAALVLAAEDVVDRFTDRPVWIRGVGLGLDAVMHQHKRDMTTFPATLRAAKQAFAMAGLTPSDIDVAEVHDYFTGVEMISYEDLGFAERFEAHKLLEAEVTSVGGALPVNPSGGLKSKGHPPGATGVAQCVELFEQLRGTAVNQVDGARIGLAHNIGGPTAVAAVTIVEGGGDGA</sequence>
<proteinExistence type="predicted"/>
<dbReference type="RefSeq" id="WP_083037601.1">
    <property type="nucleotide sequence ID" value="NZ_BLKY01000001.1"/>
</dbReference>
<dbReference type="Proteomes" id="UP000465305">
    <property type="component" value="Unassembled WGS sequence"/>
</dbReference>
<dbReference type="SUPFAM" id="SSF53901">
    <property type="entry name" value="Thiolase-like"/>
    <property type="match status" value="1"/>
</dbReference>
<accession>A0A7I9YD11</accession>
<dbReference type="PIRSF" id="PIRSF000429">
    <property type="entry name" value="Ac-CoA_Ac_transf"/>
    <property type="match status" value="1"/>
</dbReference>
<keyword evidence="3" id="KW-0808">Transferase</keyword>
<dbReference type="EMBL" id="BLKY01000001">
    <property type="protein sequence ID" value="GFG86578.1"/>
    <property type="molecule type" value="Genomic_DNA"/>
</dbReference>
<feature type="domain" description="Thiolase C-terminal" evidence="2">
    <location>
        <begin position="245"/>
        <end position="381"/>
    </location>
</feature>
<dbReference type="CDD" id="cd00829">
    <property type="entry name" value="SCP-x_thiolase"/>
    <property type="match status" value="1"/>
</dbReference>
<dbReference type="GO" id="GO:0016747">
    <property type="term" value="F:acyltransferase activity, transferring groups other than amino-acyl groups"/>
    <property type="evidence" value="ECO:0007669"/>
    <property type="project" value="InterPro"/>
</dbReference>
<comment type="caution">
    <text evidence="3">The sequence shown here is derived from an EMBL/GenBank/DDBJ whole genome shotgun (WGS) entry which is preliminary data.</text>
</comment>
<dbReference type="PANTHER" id="PTHR42870:SF6">
    <property type="entry name" value="ACETYL-COA C-ACYLTRANSFERASE"/>
    <property type="match status" value="1"/>
</dbReference>
<dbReference type="AlphaFoldDB" id="A0A7I9YD11"/>
<dbReference type="PANTHER" id="PTHR42870">
    <property type="entry name" value="ACETYL-COA C-ACETYLTRANSFERASE"/>
    <property type="match status" value="1"/>
</dbReference>
<gene>
    <name evidence="3" type="ORF">MALGJ_32540</name>
</gene>
<evidence type="ECO:0000313" key="3">
    <source>
        <dbReference type="EMBL" id="GFG86578.1"/>
    </source>
</evidence>
<feature type="domain" description="Thiolase N-terminal" evidence="1">
    <location>
        <begin position="4"/>
        <end position="222"/>
    </location>
</feature>
<dbReference type="InterPro" id="IPR055140">
    <property type="entry name" value="Thiolase_C_2"/>
</dbReference>
<dbReference type="Pfam" id="PF22691">
    <property type="entry name" value="Thiolase_C_1"/>
    <property type="match status" value="1"/>
</dbReference>
<dbReference type="InterPro" id="IPR020616">
    <property type="entry name" value="Thiolase_N"/>
</dbReference>